<feature type="transmembrane region" description="Helical" evidence="1">
    <location>
        <begin position="6"/>
        <end position="30"/>
    </location>
</feature>
<keyword evidence="1" id="KW-0812">Transmembrane</keyword>
<proteinExistence type="predicted"/>
<comment type="caution">
    <text evidence="2">The sequence shown here is derived from an EMBL/GenBank/DDBJ whole genome shotgun (WGS) entry which is preliminary data.</text>
</comment>
<protein>
    <submittedName>
        <fullName evidence="2">Uncharacterized protein</fullName>
    </submittedName>
</protein>
<accession>A0A1F2WR53</accession>
<keyword evidence="1" id="KW-0472">Membrane</keyword>
<feature type="transmembrane region" description="Helical" evidence="1">
    <location>
        <begin position="42"/>
        <end position="61"/>
    </location>
</feature>
<feature type="transmembrane region" description="Helical" evidence="1">
    <location>
        <begin position="81"/>
        <end position="103"/>
    </location>
</feature>
<dbReference type="EMBL" id="MELK01000016">
    <property type="protein sequence ID" value="OFW59358.1"/>
    <property type="molecule type" value="Genomic_DNA"/>
</dbReference>
<gene>
    <name evidence="2" type="ORF">A2Y75_11000</name>
</gene>
<reference evidence="2 3" key="1">
    <citation type="journal article" date="2016" name="Nat. Commun.">
        <title>Thousands of microbial genomes shed light on interconnected biogeochemical processes in an aquifer system.</title>
        <authorList>
            <person name="Anantharaman K."/>
            <person name="Brown C.T."/>
            <person name="Hug L.A."/>
            <person name="Sharon I."/>
            <person name="Castelle C.J."/>
            <person name="Probst A.J."/>
            <person name="Thomas B.C."/>
            <person name="Singh A."/>
            <person name="Wilkins M.J."/>
            <person name="Karaoz U."/>
            <person name="Brodie E.L."/>
            <person name="Williams K.H."/>
            <person name="Hubbard S.S."/>
            <person name="Banfield J.F."/>
        </authorList>
    </citation>
    <scope>NUCLEOTIDE SEQUENCE [LARGE SCALE GENOMIC DNA]</scope>
</reference>
<dbReference type="Proteomes" id="UP000177876">
    <property type="component" value="Unassembled WGS sequence"/>
</dbReference>
<evidence type="ECO:0000313" key="2">
    <source>
        <dbReference type="EMBL" id="OFW59358.1"/>
    </source>
</evidence>
<name>A0A1F2WR53_9ACTN</name>
<evidence type="ECO:0000256" key="1">
    <source>
        <dbReference type="SAM" id="Phobius"/>
    </source>
</evidence>
<evidence type="ECO:0000313" key="3">
    <source>
        <dbReference type="Proteomes" id="UP000177876"/>
    </source>
</evidence>
<organism evidence="2 3">
    <name type="scientific">Candidatus Solincola sediminis</name>
    <dbReference type="NCBI Taxonomy" id="1797199"/>
    <lineage>
        <taxon>Bacteria</taxon>
        <taxon>Bacillati</taxon>
        <taxon>Actinomycetota</taxon>
        <taxon>Candidatus Geothermincolia</taxon>
        <taxon>Candidatus Geothermincolales</taxon>
        <taxon>Candidatus Geothermincolaceae</taxon>
        <taxon>Candidatus Solincola</taxon>
    </lineage>
</organism>
<keyword evidence="1" id="KW-1133">Transmembrane helix</keyword>
<dbReference type="STRING" id="1797197.A2Y75_11000"/>
<dbReference type="AlphaFoldDB" id="A0A1F2WR53"/>
<sequence length="125" mass="14012">MEYLSSAVFIIGLLAEVSLFALLIVMGKRLGQALELPSYHRFYWMAMLVLLLPLPFAWIFLATKAWGFPEPGTQSVFAIKVLAALIPTSLAITFAVFPTAKYWDWIWKELRKPAGGGEDCDEAKD</sequence>